<reference evidence="1 2" key="2">
    <citation type="submission" date="2011-11" db="EMBL/GenBank/DDBJ databases">
        <authorList>
            <consortium name="US DOE Joint Genome Institute"/>
            <person name="Lucas S."/>
            <person name="Han J."/>
            <person name="Lapidus A."/>
            <person name="Cheng J.-F."/>
            <person name="Goodwin L."/>
            <person name="Pitluck S."/>
            <person name="Peters L."/>
            <person name="Ovchinnikova G."/>
            <person name="Zhang X."/>
            <person name="Detter J.C."/>
            <person name="Han C."/>
            <person name="Tapia R."/>
            <person name="Land M."/>
            <person name="Hauser L."/>
            <person name="Kyrpides N."/>
            <person name="Ivanova N."/>
            <person name="Pagani I."/>
            <person name="Vogl K."/>
            <person name="Liu Z."/>
            <person name="Overmann J."/>
            <person name="Frigaard N.-U."/>
            <person name="Bryant D."/>
            <person name="Woyke T."/>
        </authorList>
    </citation>
    <scope>NUCLEOTIDE SEQUENCE [LARGE SCALE GENOMIC DNA]</scope>
    <source>
        <strain evidence="1 2">970</strain>
    </source>
</reference>
<dbReference type="OrthoDB" id="9801954at2"/>
<dbReference type="InterPro" id="IPR029063">
    <property type="entry name" value="SAM-dependent_MTases_sf"/>
</dbReference>
<accession>H8Z1Y1</accession>
<protein>
    <recommendedName>
        <fullName evidence="3">O-methyltransferase</fullName>
    </recommendedName>
</protein>
<dbReference type="Gene3D" id="3.40.50.150">
    <property type="entry name" value="Vaccinia Virus protein VP39"/>
    <property type="match status" value="1"/>
</dbReference>
<name>H8Z1Y1_9GAMM</name>
<dbReference type="AlphaFoldDB" id="H8Z1Y1"/>
<dbReference type="STRING" id="631362.Thi970DRAFT_02883"/>
<organism evidence="1 2">
    <name type="scientific">Thiorhodovibrio frisius</name>
    <dbReference type="NCBI Taxonomy" id="631362"/>
    <lineage>
        <taxon>Bacteria</taxon>
        <taxon>Pseudomonadati</taxon>
        <taxon>Pseudomonadota</taxon>
        <taxon>Gammaproteobacteria</taxon>
        <taxon>Chromatiales</taxon>
        <taxon>Chromatiaceae</taxon>
        <taxon>Thiorhodovibrio</taxon>
    </lineage>
</organism>
<gene>
    <name evidence="1" type="ORF">Thi970DRAFT_02883</name>
</gene>
<sequence length="220" mass="25270">MNFESNYSLDDLGRKHKTDKSSKSHNYLAFYELFFSKFREDKFSLLELGVGPKQKKGKSLLVWMDYFAEAHIVGVDLRPDTLECQSSRVTIEIGNSGDLDFLLLLAKKYPANRIIIDDASHKWAHQILAFEVLFKTVEKGGCYIVEDIHTSFSPLRENENYANSYEDAYTYFSTINFLVCGGGRHHPSFELSKPTPMQRQMAKDIESVSIYKSTILINKK</sequence>
<dbReference type="eggNOG" id="COG3510">
    <property type="taxonomic scope" value="Bacteria"/>
</dbReference>
<evidence type="ECO:0000313" key="2">
    <source>
        <dbReference type="Proteomes" id="UP000002964"/>
    </source>
</evidence>
<keyword evidence="2" id="KW-1185">Reference proteome</keyword>
<dbReference type="SUPFAM" id="SSF53335">
    <property type="entry name" value="S-adenosyl-L-methionine-dependent methyltransferases"/>
    <property type="match status" value="1"/>
</dbReference>
<reference evidence="2" key="1">
    <citation type="submission" date="2011-06" db="EMBL/GenBank/DDBJ databases">
        <authorList>
            <consortium name="US DOE Joint Genome Institute (JGI-PGF)"/>
            <person name="Lucas S."/>
            <person name="Han J."/>
            <person name="Lapidus A."/>
            <person name="Cheng J.-F."/>
            <person name="Goodwin L."/>
            <person name="Pitluck S."/>
            <person name="Peters L."/>
            <person name="Land M.L."/>
            <person name="Hauser L."/>
            <person name="Vogl K."/>
            <person name="Liu Z."/>
            <person name="Overmann J."/>
            <person name="Frigaard N.-U."/>
            <person name="Bryant D.A."/>
            <person name="Woyke T.J."/>
        </authorList>
    </citation>
    <scope>NUCLEOTIDE SEQUENCE [LARGE SCALE GENOMIC DNA]</scope>
    <source>
        <strain evidence="2">970</strain>
    </source>
</reference>
<dbReference type="Proteomes" id="UP000002964">
    <property type="component" value="Unassembled WGS sequence"/>
</dbReference>
<dbReference type="EMBL" id="JH603169">
    <property type="protein sequence ID" value="EIC22609.1"/>
    <property type="molecule type" value="Genomic_DNA"/>
</dbReference>
<evidence type="ECO:0008006" key="3">
    <source>
        <dbReference type="Google" id="ProtNLM"/>
    </source>
</evidence>
<dbReference type="HOGENOM" id="CLU_077191_2_1_6"/>
<evidence type="ECO:0000313" key="1">
    <source>
        <dbReference type="EMBL" id="EIC22609.1"/>
    </source>
</evidence>
<proteinExistence type="predicted"/>
<dbReference type="RefSeq" id="WP_009149544.1">
    <property type="nucleotide sequence ID" value="NZ_CP121471.1"/>
</dbReference>